<dbReference type="GO" id="GO:0016887">
    <property type="term" value="F:ATP hydrolysis activity"/>
    <property type="evidence" value="ECO:0007669"/>
    <property type="project" value="InterPro"/>
</dbReference>
<dbReference type="PANTHER" id="PTHR13779:SF7">
    <property type="entry name" value="ATPASE WRNIP1"/>
    <property type="match status" value="1"/>
</dbReference>
<dbReference type="CDD" id="cd18139">
    <property type="entry name" value="HLD_clamp_RarA"/>
    <property type="match status" value="1"/>
</dbReference>
<dbReference type="InterPro" id="IPR003959">
    <property type="entry name" value="ATPase_AAA_core"/>
</dbReference>
<dbReference type="Gene3D" id="1.20.272.10">
    <property type="match status" value="1"/>
</dbReference>
<dbReference type="Pfam" id="PF00004">
    <property type="entry name" value="AAA"/>
    <property type="match status" value="1"/>
</dbReference>
<reference evidence="6 7" key="1">
    <citation type="submission" date="2018-12" db="EMBL/GenBank/DDBJ databases">
        <title>Bacillus yapensis draft genome sequence.</title>
        <authorList>
            <person name="Yu L."/>
            <person name="Xu X."/>
            <person name="Tang X."/>
        </authorList>
    </citation>
    <scope>NUCLEOTIDE SEQUENCE [LARGE SCALE GENOMIC DNA]</scope>
    <source>
        <strain evidence="6 7">XXST-01</strain>
    </source>
</reference>
<accession>A0A431WIL1</accession>
<dbReference type="GO" id="GO:0006261">
    <property type="term" value="P:DNA-templated DNA replication"/>
    <property type="evidence" value="ECO:0007669"/>
    <property type="project" value="TreeGrafter"/>
</dbReference>
<dbReference type="SMART" id="SM00382">
    <property type="entry name" value="AAA"/>
    <property type="match status" value="1"/>
</dbReference>
<dbReference type="CDD" id="cd00009">
    <property type="entry name" value="AAA"/>
    <property type="match status" value="1"/>
</dbReference>
<evidence type="ECO:0000313" key="7">
    <source>
        <dbReference type="Proteomes" id="UP000271374"/>
    </source>
</evidence>
<dbReference type="AlphaFoldDB" id="A0A431WIL1"/>
<dbReference type="OrthoDB" id="9778364at2"/>
<evidence type="ECO:0000259" key="5">
    <source>
        <dbReference type="SMART" id="SM00382"/>
    </source>
</evidence>
<dbReference type="GO" id="GO:0003677">
    <property type="term" value="F:DNA binding"/>
    <property type="evidence" value="ECO:0007669"/>
    <property type="project" value="InterPro"/>
</dbReference>
<dbReference type="InterPro" id="IPR032423">
    <property type="entry name" value="AAA_assoc_2"/>
</dbReference>
<dbReference type="FunFam" id="1.20.272.10:FF:000001">
    <property type="entry name" value="Putative AAA family ATPase"/>
    <property type="match status" value="1"/>
</dbReference>
<dbReference type="SUPFAM" id="SSF48019">
    <property type="entry name" value="post-AAA+ oligomerization domain-like"/>
    <property type="match status" value="1"/>
</dbReference>
<organism evidence="6 7">
    <name type="scientific">Bacillus yapensis</name>
    <dbReference type="NCBI Taxonomy" id="2492960"/>
    <lineage>
        <taxon>Bacteria</taxon>
        <taxon>Bacillati</taxon>
        <taxon>Bacillota</taxon>
        <taxon>Bacilli</taxon>
        <taxon>Bacillales</taxon>
        <taxon>Bacillaceae</taxon>
        <taxon>Bacillus</taxon>
    </lineage>
</organism>
<evidence type="ECO:0000256" key="3">
    <source>
        <dbReference type="ARBA" id="ARBA00022741"/>
    </source>
</evidence>
<dbReference type="Proteomes" id="UP000271374">
    <property type="component" value="Unassembled WGS sequence"/>
</dbReference>
<name>A0A431WIL1_9BACI</name>
<evidence type="ECO:0000256" key="4">
    <source>
        <dbReference type="ARBA" id="ARBA00022840"/>
    </source>
</evidence>
<dbReference type="Pfam" id="PF16193">
    <property type="entry name" value="AAA_assoc_2"/>
    <property type="match status" value="1"/>
</dbReference>
<dbReference type="Pfam" id="PF12002">
    <property type="entry name" value="MgsA_C"/>
    <property type="match status" value="1"/>
</dbReference>
<evidence type="ECO:0000313" key="6">
    <source>
        <dbReference type="EMBL" id="RTR35386.1"/>
    </source>
</evidence>
<dbReference type="EMBL" id="RXNT01000003">
    <property type="protein sequence ID" value="RTR35386.1"/>
    <property type="molecule type" value="Genomic_DNA"/>
</dbReference>
<evidence type="ECO:0000256" key="1">
    <source>
        <dbReference type="ARBA" id="ARBA00008959"/>
    </source>
</evidence>
<dbReference type="GO" id="GO:0017116">
    <property type="term" value="F:single-stranded DNA helicase activity"/>
    <property type="evidence" value="ECO:0007669"/>
    <property type="project" value="TreeGrafter"/>
</dbReference>
<dbReference type="GO" id="GO:0008047">
    <property type="term" value="F:enzyme activator activity"/>
    <property type="evidence" value="ECO:0007669"/>
    <property type="project" value="TreeGrafter"/>
</dbReference>
<gene>
    <name evidence="6" type="ORF">EKG37_05765</name>
</gene>
<dbReference type="SUPFAM" id="SSF52540">
    <property type="entry name" value="P-loop containing nucleoside triphosphate hydrolases"/>
    <property type="match status" value="1"/>
</dbReference>
<dbReference type="Gene3D" id="3.40.50.300">
    <property type="entry name" value="P-loop containing nucleotide triphosphate hydrolases"/>
    <property type="match status" value="1"/>
</dbReference>
<proteinExistence type="inferred from homology"/>
<dbReference type="PANTHER" id="PTHR13779">
    <property type="entry name" value="WERNER HELICASE-INTERACTING PROTEIN 1 FAMILY MEMBER"/>
    <property type="match status" value="1"/>
</dbReference>
<dbReference type="InterPro" id="IPR003593">
    <property type="entry name" value="AAA+_ATPase"/>
</dbReference>
<comment type="similarity">
    <text evidence="1">Belongs to the AAA ATPase family. RarA/MGS1/WRNIP1 subfamily.</text>
</comment>
<protein>
    <recommendedName>
        <fullName evidence="2">Replication-associated recombination protein A</fullName>
    </recommendedName>
</protein>
<dbReference type="FunFam" id="1.10.3710.10:FF:000003">
    <property type="entry name" value="ATPase, AAA family protein"/>
    <property type="match status" value="1"/>
</dbReference>
<dbReference type="InterPro" id="IPR027417">
    <property type="entry name" value="P-loop_NTPase"/>
</dbReference>
<sequence>MSMKPLAFRMRPRTIDEIIGQQHLVGEGKIIHRMVKAKQLSSMILYGPPGIGKTSIASAIAGSTKFAFRMLNAVTNNKKDMEIVAAEAKMSGKVILLLDEVHRLDKGKQDFLLPHLENGSIVLIGATTSNPYHAINPAIRSRCQIFELKPLEIEEIVQALKRAIEDEERGLGDYKIEISEDALSHLATSSNGDVRSALNALELAVVSTEKDEDGITCIDLATAEECMQKKSFTHDKDGDGHYDVLSAFQKSIRGSDVNAALHYLGRLIEAGDLQSISRRMLVIAYEDIGLASPQAGARTLAAIETAERVGFPEARIPLANAVIELCLSPKSNSAIMAIDQAISDIRKGISGEVPDHLKDAHYKGASELGRGIDYLYPHDYENGWVQQQYLPDRIKNKKYYAPKTTGKFEQALASVYEKLSKK</sequence>
<dbReference type="Gene3D" id="1.10.3710.10">
    <property type="entry name" value="DNA polymerase III clamp loader subunits, C-terminal domain"/>
    <property type="match status" value="1"/>
</dbReference>
<dbReference type="FunFam" id="1.10.8.60:FF:000029">
    <property type="entry name" value="Replication-associated recombination protein A"/>
    <property type="match status" value="1"/>
</dbReference>
<comment type="caution">
    <text evidence="6">The sequence shown here is derived from an EMBL/GenBank/DDBJ whole genome shotgun (WGS) entry which is preliminary data.</text>
</comment>
<keyword evidence="4" id="KW-0067">ATP-binding</keyword>
<dbReference type="GO" id="GO:0000731">
    <property type="term" value="P:DNA synthesis involved in DNA repair"/>
    <property type="evidence" value="ECO:0007669"/>
    <property type="project" value="TreeGrafter"/>
</dbReference>
<dbReference type="InterPro" id="IPR008921">
    <property type="entry name" value="DNA_pol3_clamp-load_cplx_C"/>
</dbReference>
<dbReference type="Gene3D" id="1.10.8.60">
    <property type="match status" value="1"/>
</dbReference>
<dbReference type="GO" id="GO:0005524">
    <property type="term" value="F:ATP binding"/>
    <property type="evidence" value="ECO:0007669"/>
    <property type="project" value="UniProtKB-KW"/>
</dbReference>
<keyword evidence="7" id="KW-1185">Reference proteome</keyword>
<dbReference type="InterPro" id="IPR051314">
    <property type="entry name" value="AAA_ATPase_RarA/MGS1/WRNIP1"/>
</dbReference>
<keyword evidence="3" id="KW-0547">Nucleotide-binding</keyword>
<feature type="domain" description="AAA+ ATPase" evidence="5">
    <location>
        <begin position="39"/>
        <end position="151"/>
    </location>
</feature>
<evidence type="ECO:0000256" key="2">
    <source>
        <dbReference type="ARBA" id="ARBA00020776"/>
    </source>
</evidence>
<dbReference type="FunFam" id="3.40.50.300:FF:000766">
    <property type="entry name" value="Recombination factor protein RarA"/>
    <property type="match status" value="1"/>
</dbReference>
<dbReference type="InterPro" id="IPR021886">
    <property type="entry name" value="MgsA_C"/>
</dbReference>